<keyword evidence="2" id="KW-0472">Membrane</keyword>
<protein>
    <recommendedName>
        <fullName evidence="3">EF-hand domain-containing protein</fullName>
    </recommendedName>
</protein>
<evidence type="ECO:0000256" key="2">
    <source>
        <dbReference type="SAM" id="Phobius"/>
    </source>
</evidence>
<dbReference type="Proteomes" id="UP000018050">
    <property type="component" value="Unassembled WGS sequence"/>
</dbReference>
<dbReference type="AlphaFoldDB" id="U6GUF1"/>
<keyword evidence="2" id="KW-0812">Transmembrane</keyword>
<keyword evidence="5" id="KW-1185">Reference proteome</keyword>
<reference evidence="4" key="1">
    <citation type="submission" date="2013-10" db="EMBL/GenBank/DDBJ databases">
        <title>Genomic analysis of the causative agents of coccidiosis in chickens.</title>
        <authorList>
            <person name="Reid A.J."/>
            <person name="Blake D."/>
            <person name="Billington K."/>
            <person name="Browne H."/>
            <person name="Dunn M."/>
            <person name="Hung S."/>
            <person name="Kawahara F."/>
            <person name="Miranda-Saavedra D."/>
            <person name="Mourier T."/>
            <person name="Nagra H."/>
            <person name="Otto T.D."/>
            <person name="Rawlings N."/>
            <person name="Sanchez A."/>
            <person name="Sanders M."/>
            <person name="Subramaniam C."/>
            <person name="Tay Y."/>
            <person name="Dear P."/>
            <person name="Doerig C."/>
            <person name="Gruber A."/>
            <person name="Parkinson J."/>
            <person name="Shirley M."/>
            <person name="Wan K.L."/>
            <person name="Berriman M."/>
            <person name="Tomley F."/>
            <person name="Pain A."/>
        </authorList>
    </citation>
    <scope>NUCLEOTIDE SEQUENCE</scope>
    <source>
        <strain evidence="4">Houghton</strain>
    </source>
</reference>
<feature type="domain" description="EF-hand" evidence="3">
    <location>
        <begin position="364"/>
        <end position="399"/>
    </location>
</feature>
<dbReference type="SUPFAM" id="SSF47473">
    <property type="entry name" value="EF-hand"/>
    <property type="match status" value="1"/>
</dbReference>
<feature type="region of interest" description="Disordered" evidence="1">
    <location>
        <begin position="663"/>
        <end position="694"/>
    </location>
</feature>
<gene>
    <name evidence="4" type="ORF">EAH_00045460</name>
</gene>
<reference evidence="4" key="2">
    <citation type="submission" date="2013-10" db="EMBL/GenBank/DDBJ databases">
        <authorList>
            <person name="Aslett M."/>
        </authorList>
    </citation>
    <scope>NUCLEOTIDE SEQUENCE</scope>
    <source>
        <strain evidence="4">Houghton</strain>
    </source>
</reference>
<evidence type="ECO:0000259" key="3">
    <source>
        <dbReference type="PROSITE" id="PS50222"/>
    </source>
</evidence>
<dbReference type="OrthoDB" id="397227at2759"/>
<dbReference type="VEuPathDB" id="ToxoDB:EAH_00045460"/>
<sequence length="694" mass="78551">MSDEYTGEAASEVIDWMAFREDPGWSSEMYKSFDRLTSSCPGYMGKSQVLEFIKEIHKLFQPQISQLRRGRDRLRGRKTGPKETVTQLGAVSRDTLTRDAHTADDYQAVPPDLALDSTEEGMRMVSFEMFHRVALKLGLSVGHRHSRMLWIMIGIEGYEEVQQFLPERDVKLGIIRVYLQPVTALGKPFLNKDSVASIVAYKGLINFFLFKRLLKHLEIAIPDKAARALWDELPKDPMEITDFLPAGLVEGSIKTKYLRLEMDILGLDPMKGRVVSVECIRKKLPRLLMTGLWPEAVRVLLTLSLQLEVSPFKLDRVLKSLERRTNRFGLLKPEDIGLVLSSLSVEGMTFSMLRDVIQNMRIRMPEQDIKRMFDLMDINHDLSLSLGELLSGFEVLFGRFMPMLVLHEVGLSLDRMLLVLLLTTLALLAFFGFLGLAFTSFESLKSGVSTAVQSMLAVLGAVGLQSGASQEAAEVEQRMKQHIEAIMGDKLSRAREQVEEQQEAYKPEPSPKEGKPLKLRYIIPRRYRPDLEDPRPCVTFTPGSFVRLEPVVSGRIDKAQLTWAITPRLQPQTGLVFNRLTGVIEGVIPSKYEGGELSPQMMRAATKSHEQAARAFHPSHPGVGFSEEMAEAGRQLRFPRKTYLIVCRNQAGSARARVTFQIQPKAQTTRAHPKKEEEGKRDIRKRQTFKEPVD</sequence>
<evidence type="ECO:0000256" key="1">
    <source>
        <dbReference type="SAM" id="MobiDB-lite"/>
    </source>
</evidence>
<dbReference type="RefSeq" id="XP_013247048.1">
    <property type="nucleotide sequence ID" value="XM_013391594.1"/>
</dbReference>
<keyword evidence="2" id="KW-1133">Transmembrane helix</keyword>
<dbReference type="GeneID" id="25272616"/>
<dbReference type="PROSITE" id="PS50222">
    <property type="entry name" value="EF_HAND_2"/>
    <property type="match status" value="1"/>
</dbReference>
<evidence type="ECO:0000313" key="5">
    <source>
        <dbReference type="Proteomes" id="UP000018050"/>
    </source>
</evidence>
<organism evidence="4 5">
    <name type="scientific">Eimeria acervulina</name>
    <name type="common">Coccidian parasite</name>
    <dbReference type="NCBI Taxonomy" id="5801"/>
    <lineage>
        <taxon>Eukaryota</taxon>
        <taxon>Sar</taxon>
        <taxon>Alveolata</taxon>
        <taxon>Apicomplexa</taxon>
        <taxon>Conoidasida</taxon>
        <taxon>Coccidia</taxon>
        <taxon>Eucoccidiorida</taxon>
        <taxon>Eimeriorina</taxon>
        <taxon>Eimeriidae</taxon>
        <taxon>Eimeria</taxon>
    </lineage>
</organism>
<name>U6GUF1_EIMAC</name>
<accession>U6GUF1</accession>
<feature type="transmembrane region" description="Helical" evidence="2">
    <location>
        <begin position="417"/>
        <end position="438"/>
    </location>
</feature>
<dbReference type="InterPro" id="IPR002048">
    <property type="entry name" value="EF_hand_dom"/>
</dbReference>
<dbReference type="InterPro" id="IPR011992">
    <property type="entry name" value="EF-hand-dom_pair"/>
</dbReference>
<dbReference type="EMBL" id="HG673521">
    <property type="protein sequence ID" value="CDI83891.1"/>
    <property type="molecule type" value="Genomic_DNA"/>
</dbReference>
<proteinExistence type="predicted"/>
<dbReference type="GO" id="GO:0005509">
    <property type="term" value="F:calcium ion binding"/>
    <property type="evidence" value="ECO:0007669"/>
    <property type="project" value="InterPro"/>
</dbReference>
<evidence type="ECO:0000313" key="4">
    <source>
        <dbReference type="EMBL" id="CDI83891.1"/>
    </source>
</evidence>